<dbReference type="InterPro" id="IPR000048">
    <property type="entry name" value="IQ_motif_EF-hand-BS"/>
</dbReference>
<dbReference type="PANTHER" id="PTHR10699:SF11">
    <property type="entry name" value="IGLOO, ISOFORM A"/>
    <property type="match status" value="1"/>
</dbReference>
<name>A0ABM3JL83_BACDO</name>
<evidence type="ECO:0000256" key="1">
    <source>
        <dbReference type="SAM" id="MobiDB-lite"/>
    </source>
</evidence>
<dbReference type="Proteomes" id="UP001652620">
    <property type="component" value="Chromosome 3"/>
</dbReference>
<sequence length="317" mass="32389">MGCNTSQELKTKDGNAGSANGEGELVAEAATNAANTATSNGNVGGTVSVGEQNGNLAEQQKAVGGGSAGSQTRKTASAASAVSATSAASAGSAATATSNNLTNHSKSNSIISNGDANKRSASRDEGDGGILEKALAAVKQQCDKAEITEFNDMSELGELGELGEDEAKAATKIQAVFRGHKVRNTMKKSETKSTPTASANAASANKIDHSKTVAASAAAAAAAAAAEPTKAELEAEFDPNDKELCDAAAKIQAAFRGHMTRKVVTKDTPDDIDIQEITKKVAEELDIDLSDPELNKAATKIQASFRGHKIRKEIGTE</sequence>
<feature type="compositionally biased region" description="Low complexity" evidence="1">
    <location>
        <begin position="75"/>
        <end position="98"/>
    </location>
</feature>
<evidence type="ECO:0000313" key="3">
    <source>
        <dbReference type="RefSeq" id="XP_049309975.1"/>
    </source>
</evidence>
<dbReference type="RefSeq" id="XP_049309975.1">
    <property type="nucleotide sequence ID" value="XM_049454018.1"/>
</dbReference>
<proteinExistence type="predicted"/>
<evidence type="ECO:0000313" key="2">
    <source>
        <dbReference type="Proteomes" id="UP001652620"/>
    </source>
</evidence>
<protein>
    <submittedName>
        <fullName evidence="3">Uncharacterized protein LOC105226302 isoform X1</fullName>
    </submittedName>
</protein>
<accession>A0ABM3JL83</accession>
<dbReference type="PANTHER" id="PTHR10699">
    <property type="entry name" value="NEUROMODULIN"/>
    <property type="match status" value="1"/>
</dbReference>
<dbReference type="GeneID" id="105226302"/>
<feature type="compositionally biased region" description="Low complexity" evidence="1">
    <location>
        <begin position="26"/>
        <end position="50"/>
    </location>
</feature>
<keyword evidence="2" id="KW-1185">Reference proteome</keyword>
<feature type="region of interest" description="Disordered" evidence="1">
    <location>
        <begin position="1"/>
        <end position="126"/>
    </location>
</feature>
<dbReference type="PROSITE" id="PS50096">
    <property type="entry name" value="IQ"/>
    <property type="match status" value="3"/>
</dbReference>
<reference evidence="3" key="1">
    <citation type="submission" date="2025-08" db="UniProtKB">
        <authorList>
            <consortium name="RefSeq"/>
        </authorList>
    </citation>
    <scope>IDENTIFICATION</scope>
    <source>
        <tissue evidence="3">Adult</tissue>
    </source>
</reference>
<dbReference type="SMART" id="SM00015">
    <property type="entry name" value="IQ"/>
    <property type="match status" value="3"/>
</dbReference>
<gene>
    <name evidence="3" type="primary">LOC105226302</name>
</gene>
<feature type="compositionally biased region" description="Basic and acidic residues" evidence="1">
    <location>
        <begin position="116"/>
        <end position="126"/>
    </location>
</feature>
<dbReference type="CDD" id="cd23767">
    <property type="entry name" value="IQCD"/>
    <property type="match status" value="3"/>
</dbReference>
<dbReference type="Pfam" id="PF00612">
    <property type="entry name" value="IQ"/>
    <property type="match status" value="3"/>
</dbReference>
<feature type="compositionally biased region" description="Polar residues" evidence="1">
    <location>
        <begin position="99"/>
        <end position="115"/>
    </location>
</feature>
<dbReference type="Gene3D" id="1.20.5.190">
    <property type="match status" value="2"/>
</dbReference>
<feature type="region of interest" description="Disordered" evidence="1">
    <location>
        <begin position="185"/>
        <end position="207"/>
    </location>
</feature>
<organism evidence="2 3">
    <name type="scientific">Bactrocera dorsalis</name>
    <name type="common">Oriental fruit fly</name>
    <name type="synonym">Dacus dorsalis</name>
    <dbReference type="NCBI Taxonomy" id="27457"/>
    <lineage>
        <taxon>Eukaryota</taxon>
        <taxon>Metazoa</taxon>
        <taxon>Ecdysozoa</taxon>
        <taxon>Arthropoda</taxon>
        <taxon>Hexapoda</taxon>
        <taxon>Insecta</taxon>
        <taxon>Pterygota</taxon>
        <taxon>Neoptera</taxon>
        <taxon>Endopterygota</taxon>
        <taxon>Diptera</taxon>
        <taxon>Brachycera</taxon>
        <taxon>Muscomorpha</taxon>
        <taxon>Tephritoidea</taxon>
        <taxon>Tephritidae</taxon>
        <taxon>Bactrocera</taxon>
        <taxon>Bactrocera</taxon>
    </lineage>
</organism>